<accession>A0A110AZY5</accession>
<protein>
    <submittedName>
        <fullName evidence="1">Uncharacterized protein</fullName>
    </submittedName>
</protein>
<reference evidence="1 2" key="1">
    <citation type="submission" date="2015-12" db="EMBL/GenBank/DDBJ databases">
        <title>Genome sequence of Mucilaginibacter gotjawali.</title>
        <authorList>
            <person name="Lee J.S."/>
            <person name="Lee K.C."/>
            <person name="Kim K.K."/>
            <person name="Lee B.W."/>
        </authorList>
    </citation>
    <scope>NUCLEOTIDE SEQUENCE [LARGE SCALE GENOMIC DNA]</scope>
    <source>
        <strain evidence="1 2">SA3-7</strain>
    </source>
</reference>
<dbReference type="KEGG" id="mgot:MgSA37_00317"/>
<sequence>MSNFEVSYFIIQHQPTGGQVRHWGFDIKIPNLITFA</sequence>
<gene>
    <name evidence="1" type="ORF">MgSA37_00317</name>
</gene>
<proteinExistence type="predicted"/>
<organism evidence="1 2">
    <name type="scientific">Mucilaginibacter gotjawali</name>
    <dbReference type="NCBI Taxonomy" id="1550579"/>
    <lineage>
        <taxon>Bacteria</taxon>
        <taxon>Pseudomonadati</taxon>
        <taxon>Bacteroidota</taxon>
        <taxon>Sphingobacteriia</taxon>
        <taxon>Sphingobacteriales</taxon>
        <taxon>Sphingobacteriaceae</taxon>
        <taxon>Mucilaginibacter</taxon>
    </lineage>
</organism>
<dbReference type="AlphaFoldDB" id="A0A110AZY5"/>
<dbReference type="Proteomes" id="UP000218263">
    <property type="component" value="Chromosome"/>
</dbReference>
<name>A0A110AZY5_9SPHI</name>
<evidence type="ECO:0000313" key="2">
    <source>
        <dbReference type="Proteomes" id="UP000218263"/>
    </source>
</evidence>
<evidence type="ECO:0000313" key="1">
    <source>
        <dbReference type="EMBL" id="BAU52167.1"/>
    </source>
</evidence>
<dbReference type="EMBL" id="AP017313">
    <property type="protein sequence ID" value="BAU52167.1"/>
    <property type="molecule type" value="Genomic_DNA"/>
</dbReference>
<keyword evidence="2" id="KW-1185">Reference proteome</keyword>